<gene>
    <name evidence="2" type="primary">Dmoj\GI26150</name>
    <name evidence="2" type="ORF">Dmoj_GI26150</name>
</gene>
<dbReference type="EMBL" id="CH933814">
    <property type="protein sequence ID" value="KRG07460.1"/>
    <property type="molecule type" value="Genomic_DNA"/>
</dbReference>
<feature type="region of interest" description="Disordered" evidence="1">
    <location>
        <begin position="58"/>
        <end position="84"/>
    </location>
</feature>
<dbReference type="Proteomes" id="UP000009192">
    <property type="component" value="Unassembled WGS sequence"/>
</dbReference>
<sequence>AATGAGGGSGGGACRSTLHANKTILKTVSVFLASGKRNSNNQSKAAAAALQNKRLQRQRKMDELSGKINPKLLDSLRKKTRFTK</sequence>
<dbReference type="InParanoid" id="A0A0Q9XQH7"/>
<dbReference type="AlphaFoldDB" id="A0A0Q9XQH7"/>
<name>A0A0Q9XQH7_DROMO</name>
<organism evidence="2 3">
    <name type="scientific">Drosophila mojavensis</name>
    <name type="common">Fruit fly</name>
    <dbReference type="NCBI Taxonomy" id="7230"/>
    <lineage>
        <taxon>Eukaryota</taxon>
        <taxon>Metazoa</taxon>
        <taxon>Ecdysozoa</taxon>
        <taxon>Arthropoda</taxon>
        <taxon>Hexapoda</taxon>
        <taxon>Insecta</taxon>
        <taxon>Pterygota</taxon>
        <taxon>Neoptera</taxon>
        <taxon>Endopterygota</taxon>
        <taxon>Diptera</taxon>
        <taxon>Brachycera</taxon>
        <taxon>Muscomorpha</taxon>
        <taxon>Ephydroidea</taxon>
        <taxon>Drosophilidae</taxon>
        <taxon>Drosophila</taxon>
    </lineage>
</organism>
<dbReference type="KEGG" id="dmo:Dmoj_GI26150"/>
<reference evidence="2 3" key="1">
    <citation type="journal article" date="2007" name="Nature">
        <title>Evolution of genes and genomes on the Drosophila phylogeny.</title>
        <authorList>
            <consortium name="Drosophila 12 Genomes Consortium"/>
            <person name="Clark A.G."/>
            <person name="Eisen M.B."/>
            <person name="Smith D.R."/>
            <person name="Bergman C.M."/>
            <person name="Oliver B."/>
            <person name="Markow T.A."/>
            <person name="Kaufman T.C."/>
            <person name="Kellis M."/>
            <person name="Gelbart W."/>
            <person name="Iyer V.N."/>
            <person name="Pollard D.A."/>
            <person name="Sackton T.B."/>
            <person name="Larracuente A.M."/>
            <person name="Singh N.D."/>
            <person name="Abad J.P."/>
            <person name="Abt D.N."/>
            <person name="Adryan B."/>
            <person name="Aguade M."/>
            <person name="Akashi H."/>
            <person name="Anderson W.W."/>
            <person name="Aquadro C.F."/>
            <person name="Ardell D.H."/>
            <person name="Arguello R."/>
            <person name="Artieri C.G."/>
            <person name="Barbash D.A."/>
            <person name="Barker D."/>
            <person name="Barsanti P."/>
            <person name="Batterham P."/>
            <person name="Batzoglou S."/>
            <person name="Begun D."/>
            <person name="Bhutkar A."/>
            <person name="Blanco E."/>
            <person name="Bosak S.A."/>
            <person name="Bradley R.K."/>
            <person name="Brand A.D."/>
            <person name="Brent M.R."/>
            <person name="Brooks A.N."/>
            <person name="Brown R.H."/>
            <person name="Butlin R.K."/>
            <person name="Caggese C."/>
            <person name="Calvi B.R."/>
            <person name="Bernardo de Carvalho A."/>
            <person name="Caspi A."/>
            <person name="Castrezana S."/>
            <person name="Celniker S.E."/>
            <person name="Chang J.L."/>
            <person name="Chapple C."/>
            <person name="Chatterji S."/>
            <person name="Chinwalla A."/>
            <person name="Civetta A."/>
            <person name="Clifton S.W."/>
            <person name="Comeron J.M."/>
            <person name="Costello J.C."/>
            <person name="Coyne J.A."/>
            <person name="Daub J."/>
            <person name="David R.G."/>
            <person name="Delcher A.L."/>
            <person name="Delehaunty K."/>
            <person name="Do C.B."/>
            <person name="Ebling H."/>
            <person name="Edwards K."/>
            <person name="Eickbush T."/>
            <person name="Evans J.D."/>
            <person name="Filipski A."/>
            <person name="Findeiss S."/>
            <person name="Freyhult E."/>
            <person name="Fulton L."/>
            <person name="Fulton R."/>
            <person name="Garcia A.C."/>
            <person name="Gardiner A."/>
            <person name="Garfield D.A."/>
            <person name="Garvin B.E."/>
            <person name="Gibson G."/>
            <person name="Gilbert D."/>
            <person name="Gnerre S."/>
            <person name="Godfrey J."/>
            <person name="Good R."/>
            <person name="Gotea V."/>
            <person name="Gravely B."/>
            <person name="Greenberg A.J."/>
            <person name="Griffiths-Jones S."/>
            <person name="Gross S."/>
            <person name="Guigo R."/>
            <person name="Gustafson E.A."/>
            <person name="Haerty W."/>
            <person name="Hahn M.W."/>
            <person name="Halligan D.L."/>
            <person name="Halpern A.L."/>
            <person name="Halter G.M."/>
            <person name="Han M.V."/>
            <person name="Heger A."/>
            <person name="Hillier L."/>
            <person name="Hinrichs A.S."/>
            <person name="Holmes I."/>
            <person name="Hoskins R.A."/>
            <person name="Hubisz M.J."/>
            <person name="Hultmark D."/>
            <person name="Huntley M.A."/>
            <person name="Jaffe D.B."/>
            <person name="Jagadeeshan S."/>
            <person name="Jeck W.R."/>
            <person name="Johnson J."/>
            <person name="Jones C.D."/>
            <person name="Jordan W.C."/>
            <person name="Karpen G.H."/>
            <person name="Kataoka E."/>
            <person name="Keightley P.D."/>
            <person name="Kheradpour P."/>
            <person name="Kirkness E.F."/>
            <person name="Koerich L.B."/>
            <person name="Kristiansen K."/>
            <person name="Kudrna D."/>
            <person name="Kulathinal R.J."/>
            <person name="Kumar S."/>
            <person name="Kwok R."/>
            <person name="Lander E."/>
            <person name="Langley C.H."/>
            <person name="Lapoint R."/>
            <person name="Lazzaro B.P."/>
            <person name="Lee S.J."/>
            <person name="Levesque L."/>
            <person name="Li R."/>
            <person name="Lin C.F."/>
            <person name="Lin M.F."/>
            <person name="Lindblad-Toh K."/>
            <person name="Llopart A."/>
            <person name="Long M."/>
            <person name="Low L."/>
            <person name="Lozovsky E."/>
            <person name="Lu J."/>
            <person name="Luo M."/>
            <person name="Machado C.A."/>
            <person name="Makalowski W."/>
            <person name="Marzo M."/>
            <person name="Matsuda M."/>
            <person name="Matzkin L."/>
            <person name="McAllister B."/>
            <person name="McBride C.S."/>
            <person name="McKernan B."/>
            <person name="McKernan K."/>
            <person name="Mendez-Lago M."/>
            <person name="Minx P."/>
            <person name="Mollenhauer M.U."/>
            <person name="Montooth K."/>
            <person name="Mount S.M."/>
            <person name="Mu X."/>
            <person name="Myers E."/>
            <person name="Negre B."/>
            <person name="Newfeld S."/>
            <person name="Nielsen R."/>
            <person name="Noor M.A."/>
            <person name="O'Grady P."/>
            <person name="Pachter L."/>
            <person name="Papaceit M."/>
            <person name="Parisi M.J."/>
            <person name="Parisi M."/>
            <person name="Parts L."/>
            <person name="Pedersen J.S."/>
            <person name="Pesole G."/>
            <person name="Phillippy A.M."/>
            <person name="Ponting C.P."/>
            <person name="Pop M."/>
            <person name="Porcelli D."/>
            <person name="Powell J.R."/>
            <person name="Prohaska S."/>
            <person name="Pruitt K."/>
            <person name="Puig M."/>
            <person name="Quesneville H."/>
            <person name="Ram K.R."/>
            <person name="Rand D."/>
            <person name="Rasmussen M.D."/>
            <person name="Reed L.K."/>
            <person name="Reenan R."/>
            <person name="Reily A."/>
            <person name="Remington K.A."/>
            <person name="Rieger T.T."/>
            <person name="Ritchie M.G."/>
            <person name="Robin C."/>
            <person name="Rogers Y.H."/>
            <person name="Rohde C."/>
            <person name="Rozas J."/>
            <person name="Rubenfield M.J."/>
            <person name="Ruiz A."/>
            <person name="Russo S."/>
            <person name="Salzberg S.L."/>
            <person name="Sanchez-Gracia A."/>
            <person name="Saranga D.J."/>
            <person name="Sato H."/>
            <person name="Schaeffer S.W."/>
            <person name="Schatz M.C."/>
            <person name="Schlenke T."/>
            <person name="Schwartz R."/>
            <person name="Segarra C."/>
            <person name="Singh R.S."/>
            <person name="Sirot L."/>
            <person name="Sirota M."/>
            <person name="Sisneros N.B."/>
            <person name="Smith C.D."/>
            <person name="Smith T.F."/>
            <person name="Spieth J."/>
            <person name="Stage D.E."/>
            <person name="Stark A."/>
            <person name="Stephan W."/>
            <person name="Strausberg R.L."/>
            <person name="Strempel S."/>
            <person name="Sturgill D."/>
            <person name="Sutton G."/>
            <person name="Sutton G.G."/>
            <person name="Tao W."/>
            <person name="Teichmann S."/>
            <person name="Tobari Y.N."/>
            <person name="Tomimura Y."/>
            <person name="Tsolas J.M."/>
            <person name="Valente V.L."/>
            <person name="Venter E."/>
            <person name="Venter J.C."/>
            <person name="Vicario S."/>
            <person name="Vieira F.G."/>
            <person name="Vilella A.J."/>
            <person name="Villasante A."/>
            <person name="Walenz B."/>
            <person name="Wang J."/>
            <person name="Wasserman M."/>
            <person name="Watts T."/>
            <person name="Wilson D."/>
            <person name="Wilson R.K."/>
            <person name="Wing R.A."/>
            <person name="Wolfner M.F."/>
            <person name="Wong A."/>
            <person name="Wong G.K."/>
            <person name="Wu C.I."/>
            <person name="Wu G."/>
            <person name="Yamamoto D."/>
            <person name="Yang H.P."/>
            <person name="Yang S.P."/>
            <person name="Yorke J.A."/>
            <person name="Yoshida K."/>
            <person name="Zdobnov E."/>
            <person name="Zhang P."/>
            <person name="Zhang Y."/>
            <person name="Zimin A.V."/>
            <person name="Baldwin J."/>
            <person name="Abdouelleil A."/>
            <person name="Abdulkadir J."/>
            <person name="Abebe A."/>
            <person name="Abera B."/>
            <person name="Abreu J."/>
            <person name="Acer S.C."/>
            <person name="Aftuck L."/>
            <person name="Alexander A."/>
            <person name="An P."/>
            <person name="Anderson E."/>
            <person name="Anderson S."/>
            <person name="Arachi H."/>
            <person name="Azer M."/>
            <person name="Bachantsang P."/>
            <person name="Barry A."/>
            <person name="Bayul T."/>
            <person name="Berlin A."/>
            <person name="Bessette D."/>
            <person name="Bloom T."/>
            <person name="Blye J."/>
            <person name="Boguslavskiy L."/>
            <person name="Bonnet C."/>
            <person name="Boukhgalter B."/>
            <person name="Bourzgui I."/>
            <person name="Brown A."/>
            <person name="Cahill P."/>
            <person name="Channer S."/>
            <person name="Cheshatsang Y."/>
            <person name="Chuda L."/>
            <person name="Citroen M."/>
            <person name="Collymore A."/>
            <person name="Cooke P."/>
            <person name="Costello M."/>
            <person name="D'Aco K."/>
            <person name="Daza R."/>
            <person name="De Haan G."/>
            <person name="DeGray S."/>
            <person name="DeMaso C."/>
            <person name="Dhargay N."/>
            <person name="Dooley K."/>
            <person name="Dooley E."/>
            <person name="Doricent M."/>
            <person name="Dorje P."/>
            <person name="Dorjee K."/>
            <person name="Dupes A."/>
            <person name="Elong R."/>
            <person name="Falk J."/>
            <person name="Farina A."/>
            <person name="Faro S."/>
            <person name="Ferguson D."/>
            <person name="Fisher S."/>
            <person name="Foley C.D."/>
            <person name="Franke A."/>
            <person name="Friedrich D."/>
            <person name="Gadbois L."/>
            <person name="Gearin G."/>
            <person name="Gearin C.R."/>
            <person name="Giannoukos G."/>
            <person name="Goode T."/>
            <person name="Graham J."/>
            <person name="Grandbois E."/>
            <person name="Grewal S."/>
            <person name="Gyaltsen K."/>
            <person name="Hafez N."/>
            <person name="Hagos B."/>
            <person name="Hall J."/>
            <person name="Henson C."/>
            <person name="Hollinger A."/>
            <person name="Honan T."/>
            <person name="Huard M.D."/>
            <person name="Hughes L."/>
            <person name="Hurhula B."/>
            <person name="Husby M.E."/>
            <person name="Kamat A."/>
            <person name="Kanga B."/>
            <person name="Kashin S."/>
            <person name="Khazanovich D."/>
            <person name="Kisner P."/>
            <person name="Lance K."/>
            <person name="Lara M."/>
            <person name="Lee W."/>
            <person name="Lennon N."/>
            <person name="Letendre F."/>
            <person name="LeVine R."/>
            <person name="Lipovsky A."/>
            <person name="Liu X."/>
            <person name="Liu J."/>
            <person name="Liu S."/>
            <person name="Lokyitsang T."/>
            <person name="Lokyitsang Y."/>
            <person name="Lubonja R."/>
            <person name="Lui A."/>
            <person name="MacDonald P."/>
            <person name="Magnisalis V."/>
            <person name="Maru K."/>
            <person name="Matthews C."/>
            <person name="McCusker W."/>
            <person name="McDonough S."/>
            <person name="Mehta T."/>
            <person name="Meldrim J."/>
            <person name="Meneus L."/>
            <person name="Mihai O."/>
            <person name="Mihalev A."/>
            <person name="Mihova T."/>
            <person name="Mittelman R."/>
            <person name="Mlenga V."/>
            <person name="Montmayeur A."/>
            <person name="Mulrain L."/>
            <person name="Navidi A."/>
            <person name="Naylor J."/>
            <person name="Negash T."/>
            <person name="Nguyen T."/>
            <person name="Nguyen N."/>
            <person name="Nicol R."/>
            <person name="Norbu C."/>
            <person name="Norbu N."/>
            <person name="Novod N."/>
            <person name="O'Neill B."/>
            <person name="Osman S."/>
            <person name="Markiewicz E."/>
            <person name="Oyono O.L."/>
            <person name="Patti C."/>
            <person name="Phunkhang P."/>
            <person name="Pierre F."/>
            <person name="Priest M."/>
            <person name="Raghuraman S."/>
            <person name="Rege F."/>
            <person name="Reyes R."/>
            <person name="Rise C."/>
            <person name="Rogov P."/>
            <person name="Ross K."/>
            <person name="Ryan E."/>
            <person name="Settipalli S."/>
            <person name="Shea T."/>
            <person name="Sherpa N."/>
            <person name="Shi L."/>
            <person name="Shih D."/>
            <person name="Sparrow T."/>
            <person name="Spaulding J."/>
            <person name="Stalker J."/>
            <person name="Stange-Thomann N."/>
            <person name="Stavropoulos S."/>
            <person name="Stone C."/>
            <person name="Strader C."/>
            <person name="Tesfaye S."/>
            <person name="Thomson T."/>
            <person name="Thoulutsang Y."/>
            <person name="Thoulutsang D."/>
            <person name="Topham K."/>
            <person name="Topping I."/>
            <person name="Tsamla T."/>
            <person name="Vassiliev H."/>
            <person name="Vo A."/>
            <person name="Wangchuk T."/>
            <person name="Wangdi T."/>
            <person name="Weiand M."/>
            <person name="Wilkinson J."/>
            <person name="Wilson A."/>
            <person name="Yadav S."/>
            <person name="Young G."/>
            <person name="Yu Q."/>
            <person name="Zembek L."/>
            <person name="Zhong D."/>
            <person name="Zimmer A."/>
            <person name="Zwirko Z."/>
            <person name="Jaffe D.B."/>
            <person name="Alvarez P."/>
            <person name="Brockman W."/>
            <person name="Butler J."/>
            <person name="Chin C."/>
            <person name="Gnerre S."/>
            <person name="Grabherr M."/>
            <person name="Kleber M."/>
            <person name="Mauceli E."/>
            <person name="MacCallum I."/>
        </authorList>
    </citation>
    <scope>NUCLEOTIDE SEQUENCE [LARGE SCALE GENOMIC DNA]</scope>
    <source>
        <strain evidence="3">Tucson 15081-1352.22</strain>
    </source>
</reference>
<evidence type="ECO:0000313" key="2">
    <source>
        <dbReference type="EMBL" id="KRG07460.1"/>
    </source>
</evidence>
<evidence type="ECO:0000313" key="3">
    <source>
        <dbReference type="Proteomes" id="UP000009192"/>
    </source>
</evidence>
<dbReference type="OrthoDB" id="191686at2759"/>
<keyword evidence="3" id="KW-1185">Reference proteome</keyword>
<accession>A0A0Q9XQH7</accession>
<protein>
    <submittedName>
        <fullName evidence="2">Uncharacterized protein</fullName>
    </submittedName>
</protein>
<feature type="non-terminal residue" evidence="2">
    <location>
        <position position="1"/>
    </location>
</feature>
<evidence type="ECO:0000256" key="1">
    <source>
        <dbReference type="SAM" id="MobiDB-lite"/>
    </source>
</evidence>
<proteinExistence type="predicted"/>